<evidence type="ECO:0000313" key="4">
    <source>
        <dbReference type="EMBL" id="VDS04793.1"/>
    </source>
</evidence>
<feature type="transmembrane region" description="Helical" evidence="2">
    <location>
        <begin position="314"/>
        <end position="339"/>
    </location>
</feature>
<dbReference type="SMART" id="SM00044">
    <property type="entry name" value="CYCc"/>
    <property type="match status" value="1"/>
</dbReference>
<feature type="region of interest" description="Disordered" evidence="1">
    <location>
        <begin position="675"/>
        <end position="695"/>
    </location>
</feature>
<dbReference type="PANTHER" id="PTHR43081:SF20">
    <property type="entry name" value="TWO-COMPONENT RESPONSE REGULATOR"/>
    <property type="match status" value="1"/>
</dbReference>
<dbReference type="AlphaFoldDB" id="A0A447IBJ9"/>
<dbReference type="GO" id="GO:0006171">
    <property type="term" value="P:cAMP biosynthetic process"/>
    <property type="evidence" value="ECO:0007669"/>
    <property type="project" value="TreeGrafter"/>
</dbReference>
<organism evidence="4 5">
    <name type="scientific">Devosia equisanguinis</name>
    <dbReference type="NCBI Taxonomy" id="2490941"/>
    <lineage>
        <taxon>Bacteria</taxon>
        <taxon>Pseudomonadati</taxon>
        <taxon>Pseudomonadota</taxon>
        <taxon>Alphaproteobacteria</taxon>
        <taxon>Hyphomicrobiales</taxon>
        <taxon>Devosiaceae</taxon>
        <taxon>Devosia</taxon>
    </lineage>
</organism>
<protein>
    <submittedName>
        <fullName evidence="4">Adenylate cyclase 1</fullName>
        <ecNumber evidence="4">4.6.1.1</ecNumber>
    </submittedName>
</protein>
<dbReference type="CDD" id="cd07302">
    <property type="entry name" value="CHD"/>
    <property type="match status" value="1"/>
</dbReference>
<proteinExistence type="predicted"/>
<name>A0A447IBJ9_9HYPH</name>
<dbReference type="EMBL" id="UZWD01000025">
    <property type="protein sequence ID" value="VDS04793.1"/>
    <property type="molecule type" value="Genomic_DNA"/>
</dbReference>
<evidence type="ECO:0000256" key="1">
    <source>
        <dbReference type="SAM" id="MobiDB-lite"/>
    </source>
</evidence>
<evidence type="ECO:0000313" key="5">
    <source>
        <dbReference type="Proteomes" id="UP000268844"/>
    </source>
</evidence>
<dbReference type="Pfam" id="PF00211">
    <property type="entry name" value="Guanylate_cyc"/>
    <property type="match status" value="1"/>
</dbReference>
<dbReference type="SUPFAM" id="SSF55073">
    <property type="entry name" value="Nucleotide cyclase"/>
    <property type="match status" value="1"/>
</dbReference>
<dbReference type="InterPro" id="IPR007890">
    <property type="entry name" value="CHASE2"/>
</dbReference>
<dbReference type="Proteomes" id="UP000268844">
    <property type="component" value="Unassembled WGS sequence"/>
</dbReference>
<keyword evidence="5" id="KW-1185">Reference proteome</keyword>
<dbReference type="PROSITE" id="PS50125">
    <property type="entry name" value="GUANYLATE_CYCLASE_2"/>
    <property type="match status" value="1"/>
</dbReference>
<dbReference type="Gene3D" id="3.30.70.1230">
    <property type="entry name" value="Nucleotide cyclase"/>
    <property type="match status" value="1"/>
</dbReference>
<dbReference type="InterPro" id="IPR029787">
    <property type="entry name" value="Nucleotide_cyclase"/>
</dbReference>
<keyword evidence="2" id="KW-0472">Membrane</keyword>
<dbReference type="PANTHER" id="PTHR43081">
    <property type="entry name" value="ADENYLATE CYCLASE, TERMINAL-DIFFERENTIATION SPECIFIC-RELATED"/>
    <property type="match status" value="1"/>
</dbReference>
<dbReference type="GO" id="GO:0004016">
    <property type="term" value="F:adenylate cyclase activity"/>
    <property type="evidence" value="ECO:0007669"/>
    <property type="project" value="UniProtKB-EC"/>
</dbReference>
<feature type="domain" description="Guanylate cyclase" evidence="3">
    <location>
        <begin position="433"/>
        <end position="565"/>
    </location>
</feature>
<dbReference type="SMART" id="SM01080">
    <property type="entry name" value="CHASE2"/>
    <property type="match status" value="1"/>
</dbReference>
<keyword evidence="2" id="KW-1133">Transmembrane helix</keyword>
<gene>
    <name evidence="4" type="primary">cyaA_1</name>
    <name evidence="4" type="ORF">DEVEQU_01933</name>
</gene>
<dbReference type="InterPro" id="IPR001054">
    <property type="entry name" value="A/G_cyclase"/>
</dbReference>
<dbReference type="EC" id="4.6.1.1" evidence="4"/>
<dbReference type="OrthoDB" id="9789782at2"/>
<feature type="transmembrane region" description="Helical" evidence="2">
    <location>
        <begin position="345"/>
        <end position="365"/>
    </location>
</feature>
<evidence type="ECO:0000259" key="3">
    <source>
        <dbReference type="PROSITE" id="PS50125"/>
    </source>
</evidence>
<sequence>MRRDWRRALPLGVALSMAIAGAGLVSMLPEPWAFWREPMLDRLVLLMPAAETGAVAVVDIASARRDGWDRQDTQRLVAAIAEAGPSVVALDIVLSADCRMSAQNTALATALGRVPATLGILLSGDDRGVPRPTPTIAATEGLALPDIWVAAGAEHACAQFEAAATGSGVASLAGGSDGVVRAIPALAVAGERAYPGLAVDAVRLHQKLGTIILSGDPAKMRLGPLQLTIGPAASLRFRPSTDETQMARTVIADAVMSGGAARTFLAGKIVFVGDSAPEAGALRATAQSPLYPSVQIHADLAEGMLAGRLPLRPVWAPFIEGGAGVALGLVASVAGALLAPVLAGLIGLALVIAWIGGAVVTAILAEVLLDPVGVPAVVTMAGLAAMILQAARTRRAEIALRRRIGQLLPPDVVSRFVREPSLMRLEGEERVVTALFTDVEGFTQTISGIEPKLFVRVLDAYFTGMTQIVLAHGGMIDKLVGDAVHALFNAPADLPDHVDKAVACALQLHEFAEAFRQRPEMVDIRFGRTRIGIETGSAILGDVGAADKIDYTAHGAAINLAARLEQANKQLGTSICIGPQAAQLTQMPLRALGEIEVRSFGMVEVFTPIGHLARHPDKGEGLVDATLTPGDDFARRCADSCKLDAFASIEGARNAGTSNLDAAAIDEDGEFPASRAGEEAGAAHTDLPEGSLDGHVQLGQVLGTVE</sequence>
<keyword evidence="2" id="KW-0812">Transmembrane</keyword>
<reference evidence="4 5" key="1">
    <citation type="submission" date="2018-12" db="EMBL/GenBank/DDBJ databases">
        <authorList>
            <person name="Criscuolo A."/>
        </authorList>
    </citation>
    <scope>NUCLEOTIDE SEQUENCE [LARGE SCALE GENOMIC DNA]</scope>
    <source>
        <strain evidence="4">ACIP1116281</strain>
    </source>
</reference>
<dbReference type="GO" id="GO:0035556">
    <property type="term" value="P:intracellular signal transduction"/>
    <property type="evidence" value="ECO:0007669"/>
    <property type="project" value="InterPro"/>
</dbReference>
<evidence type="ECO:0000256" key="2">
    <source>
        <dbReference type="SAM" id="Phobius"/>
    </source>
</evidence>
<feature type="transmembrane region" description="Helical" evidence="2">
    <location>
        <begin position="372"/>
        <end position="391"/>
    </location>
</feature>
<dbReference type="Pfam" id="PF05226">
    <property type="entry name" value="CHASE2"/>
    <property type="match status" value="1"/>
</dbReference>
<dbReference type="InterPro" id="IPR050697">
    <property type="entry name" value="Adenylyl/Guanylyl_Cyclase_3/4"/>
</dbReference>
<accession>A0A447IBJ9</accession>
<keyword evidence="4" id="KW-0456">Lyase</keyword>